<name>A0A9W6YRE5_AMBMO</name>
<dbReference type="EMBL" id="BSXU01000230">
    <property type="protein sequence ID" value="GMG19892.1"/>
    <property type="molecule type" value="Genomic_DNA"/>
</dbReference>
<reference evidence="1" key="1">
    <citation type="submission" date="2023-04" db="EMBL/GenBank/DDBJ databases">
        <title>Ambrosiozyma monospora NBRC 1965.</title>
        <authorList>
            <person name="Ichikawa N."/>
            <person name="Sato H."/>
            <person name="Tonouchi N."/>
        </authorList>
    </citation>
    <scope>NUCLEOTIDE SEQUENCE</scope>
    <source>
        <strain evidence="1">NBRC 1965</strain>
    </source>
</reference>
<dbReference type="InterPro" id="IPR032675">
    <property type="entry name" value="LRR_dom_sf"/>
</dbReference>
<evidence type="ECO:0000313" key="2">
    <source>
        <dbReference type="Proteomes" id="UP001165063"/>
    </source>
</evidence>
<gene>
    <name evidence="1" type="ORF">Amon01_000081900</name>
</gene>
<accession>A0A9W6YRE5</accession>
<dbReference type="SUPFAM" id="SSF52058">
    <property type="entry name" value="L domain-like"/>
    <property type="match status" value="1"/>
</dbReference>
<protein>
    <submittedName>
        <fullName evidence="1">Unnamed protein product</fullName>
    </submittedName>
</protein>
<proteinExistence type="predicted"/>
<dbReference type="Gene3D" id="3.80.10.10">
    <property type="entry name" value="Ribonuclease Inhibitor"/>
    <property type="match status" value="1"/>
</dbReference>
<sequence>MDYFKSVIMELPDELNLRIYKTFLKDMMAYMDWLSLLYVDKTTDIEVKEVLQETVLVFDQDGFHYAFGRSFTSDGKDCVDVDEENAFTYSYQDCGKLEKFLKEYDVKVCLMFVKKFSRQPDMSSPFVEHFNAFGGYYHEIRIEGLQMLCMLRAHDQVTDLSFELSIFTQNLESKFRSFKFAKLKRIIVHVPQNNYVRFLEPFFKSDTLKHIILCFSRRAVNNWDLRSSHQIEEYMNQAEARINRVLLSSQDEVSTAAINPLRLDLHLLPDTSNSAKGRFYDDSYKNWPLHFVPLQRYIKSMSVYVGDDGDRFNIETLNKYSNLESLILDYEKCVKDCRIYGMSNEDHQHRAVATQQLCSNSLKYLTLWFYAPYRNPIIGTDGLVNLKKLHLQSCEFDNEIFPSGLKYLDLGYSECVEENEFKLPTSIESLKLHDEMPPFALLKELNRLKFLKIKPNSIPQFESILSHTKPTTGEESPIQHLIVKFSGFPKLPPLYNFKSLSIAHLTNLSSFEMRSEFQSYELNSLPPNLSSLTLSLGVEGGLQYVQLTIYLKYPNHNIVKQGLLNLGEIDISQKPIDSVKYISKSILELGRLNYDLVAGFYISNFSTGLLINGMPYEGCFLKMSRMRFGKDYRVLVSGNKSG</sequence>
<dbReference type="Proteomes" id="UP001165063">
    <property type="component" value="Unassembled WGS sequence"/>
</dbReference>
<organism evidence="1 2">
    <name type="scientific">Ambrosiozyma monospora</name>
    <name type="common">Yeast</name>
    <name type="synonym">Endomycopsis monosporus</name>
    <dbReference type="NCBI Taxonomy" id="43982"/>
    <lineage>
        <taxon>Eukaryota</taxon>
        <taxon>Fungi</taxon>
        <taxon>Dikarya</taxon>
        <taxon>Ascomycota</taxon>
        <taxon>Saccharomycotina</taxon>
        <taxon>Pichiomycetes</taxon>
        <taxon>Pichiales</taxon>
        <taxon>Pichiaceae</taxon>
        <taxon>Ambrosiozyma</taxon>
    </lineage>
</organism>
<dbReference type="AlphaFoldDB" id="A0A9W6YRE5"/>
<comment type="caution">
    <text evidence="1">The sequence shown here is derived from an EMBL/GenBank/DDBJ whole genome shotgun (WGS) entry which is preliminary data.</text>
</comment>
<evidence type="ECO:0000313" key="1">
    <source>
        <dbReference type="EMBL" id="GMG19892.1"/>
    </source>
</evidence>
<keyword evidence="2" id="KW-1185">Reference proteome</keyword>